<dbReference type="SUPFAM" id="SSF52402">
    <property type="entry name" value="Adenine nucleotide alpha hydrolases-like"/>
    <property type="match status" value="2"/>
</dbReference>
<proteinExistence type="inferred from homology"/>
<dbReference type="KEGG" id="ddz:DSYM_07270"/>
<evidence type="ECO:0000313" key="5">
    <source>
        <dbReference type="Proteomes" id="UP000662914"/>
    </source>
</evidence>
<dbReference type="InterPro" id="IPR006015">
    <property type="entry name" value="Universal_stress_UspA"/>
</dbReference>
<dbReference type="PANTHER" id="PTHR46268">
    <property type="entry name" value="STRESS RESPONSE PROTEIN NHAX"/>
    <property type="match status" value="1"/>
</dbReference>
<sequence length="297" mass="32304">MEKPACILVATDLSEHAGRAETRAAMLAQSLGAGKLVLLHVVPRLPLEAFTNILERTPLETEQRLLDAARAALEERAERLAAEYAIAAETAVRIGRAHLGIAEEADARDAALVVVGGFGADLVRELFLGATAEKVLRRSRRPVLVVKQAPAAAYRRLLVPVDFSPSSARALDWAQAVARGAEVTVAHVYEAPFESTLRYASVEDRVLEAYQAAARRQAQEAMRGFLEPRRAAGTDFLQRLLHGHPAAGIRELAGEMRPDLIVMGKHGQTELEELLLGSVTRHVLSETSCDMLVAMER</sequence>
<dbReference type="EMBL" id="AP021857">
    <property type="protein sequence ID" value="BBO20028.1"/>
    <property type="molecule type" value="Genomic_DNA"/>
</dbReference>
<name>A0A809QZS5_9PROT</name>
<dbReference type="Proteomes" id="UP000662914">
    <property type="component" value="Chromosome"/>
</dbReference>
<comment type="similarity">
    <text evidence="1">Belongs to the universal stress protein A family.</text>
</comment>
<dbReference type="InterPro" id="IPR006016">
    <property type="entry name" value="UspA"/>
</dbReference>
<dbReference type="PANTHER" id="PTHR46268:SF6">
    <property type="entry name" value="UNIVERSAL STRESS PROTEIN UP12"/>
    <property type="match status" value="1"/>
</dbReference>
<dbReference type="PRINTS" id="PR01438">
    <property type="entry name" value="UNVRSLSTRESS"/>
</dbReference>
<protein>
    <submittedName>
        <fullName evidence="4">Universal stress protein</fullName>
    </submittedName>
</protein>
<evidence type="ECO:0000256" key="2">
    <source>
        <dbReference type="SAM" id="Coils"/>
    </source>
</evidence>
<feature type="domain" description="UspA" evidence="3">
    <location>
        <begin position="7"/>
        <end position="147"/>
    </location>
</feature>
<keyword evidence="2" id="KW-0175">Coiled coil</keyword>
<reference evidence="4" key="1">
    <citation type="journal article" name="DNA Res.">
        <title>The physiological potential of anammox bacteria as revealed by their core genome structure.</title>
        <authorList>
            <person name="Okubo T."/>
            <person name="Toyoda A."/>
            <person name="Fukuhara K."/>
            <person name="Uchiyama I."/>
            <person name="Harigaya Y."/>
            <person name="Kuroiwa M."/>
            <person name="Suzuki T."/>
            <person name="Murakami Y."/>
            <person name="Suwa Y."/>
            <person name="Takami H."/>
        </authorList>
    </citation>
    <scope>NUCLEOTIDE SEQUENCE</scope>
    <source>
        <strain evidence="4">317325-3</strain>
    </source>
</reference>
<organism evidence="4 5">
    <name type="scientific">Candidatus Desulfobacillus denitrificans</name>
    <dbReference type="NCBI Taxonomy" id="2608985"/>
    <lineage>
        <taxon>Bacteria</taxon>
        <taxon>Pseudomonadati</taxon>
        <taxon>Pseudomonadota</taxon>
        <taxon>Betaproteobacteria</taxon>
        <taxon>Candidatus Desulfobacillus</taxon>
    </lineage>
</organism>
<accession>A0A809QZS5</accession>
<dbReference type="Gene3D" id="3.40.50.620">
    <property type="entry name" value="HUPs"/>
    <property type="match status" value="2"/>
</dbReference>
<evidence type="ECO:0000259" key="3">
    <source>
        <dbReference type="Pfam" id="PF00582"/>
    </source>
</evidence>
<dbReference type="CDD" id="cd00293">
    <property type="entry name" value="USP-like"/>
    <property type="match status" value="2"/>
</dbReference>
<evidence type="ECO:0000313" key="4">
    <source>
        <dbReference type="EMBL" id="BBO20028.1"/>
    </source>
</evidence>
<feature type="domain" description="UspA" evidence="3">
    <location>
        <begin position="154"/>
        <end position="293"/>
    </location>
</feature>
<dbReference type="AlphaFoldDB" id="A0A809QZS5"/>
<dbReference type="InterPro" id="IPR014729">
    <property type="entry name" value="Rossmann-like_a/b/a_fold"/>
</dbReference>
<evidence type="ECO:0000256" key="1">
    <source>
        <dbReference type="ARBA" id="ARBA00008791"/>
    </source>
</evidence>
<feature type="coiled-coil region" evidence="2">
    <location>
        <begin position="59"/>
        <end position="90"/>
    </location>
</feature>
<gene>
    <name evidence="4" type="ORF">DSYM_07270</name>
</gene>
<dbReference type="Pfam" id="PF00582">
    <property type="entry name" value="Usp"/>
    <property type="match status" value="2"/>
</dbReference>